<gene>
    <name evidence="9" type="primary">Hypp8641</name>
    <name evidence="9" type="ORF">BLAG_LOCUS10636</name>
</gene>
<name>A0A8J9Z9H2_BRALA</name>
<dbReference type="CDD" id="cd13853">
    <property type="entry name" value="CuRO_1_Tth-MCO_like"/>
    <property type="match status" value="1"/>
</dbReference>
<dbReference type="AlphaFoldDB" id="A0A8J9Z9H2"/>
<dbReference type="PANTHER" id="PTHR11709">
    <property type="entry name" value="MULTI-COPPER OXIDASE"/>
    <property type="match status" value="1"/>
</dbReference>
<organism evidence="9 10">
    <name type="scientific">Branchiostoma lanceolatum</name>
    <name type="common">Common lancelet</name>
    <name type="synonym">Amphioxus lanceolatum</name>
    <dbReference type="NCBI Taxonomy" id="7740"/>
    <lineage>
        <taxon>Eukaryota</taxon>
        <taxon>Metazoa</taxon>
        <taxon>Chordata</taxon>
        <taxon>Cephalochordata</taxon>
        <taxon>Leptocardii</taxon>
        <taxon>Amphioxiformes</taxon>
        <taxon>Branchiostomatidae</taxon>
        <taxon>Branchiostoma</taxon>
    </lineage>
</organism>
<dbReference type="InterPro" id="IPR011707">
    <property type="entry name" value="Cu-oxidase-like_N"/>
</dbReference>
<feature type="domain" description="Plastocyanin-like" evidence="7">
    <location>
        <begin position="434"/>
        <end position="482"/>
    </location>
</feature>
<dbReference type="EC" id="1.16.3.1" evidence="2"/>
<dbReference type="InterPro" id="IPR008972">
    <property type="entry name" value="Cupredoxin"/>
</dbReference>
<dbReference type="Proteomes" id="UP000838412">
    <property type="component" value="Chromosome 17"/>
</dbReference>
<dbReference type="InterPro" id="IPR001117">
    <property type="entry name" value="Cu-oxidase_2nd"/>
</dbReference>
<keyword evidence="5" id="KW-0732">Signal</keyword>
<proteinExistence type="inferred from homology"/>
<comment type="similarity">
    <text evidence="1">Belongs to the multicopper oxidase family.</text>
</comment>
<evidence type="ECO:0000313" key="10">
    <source>
        <dbReference type="Proteomes" id="UP000838412"/>
    </source>
</evidence>
<evidence type="ECO:0000256" key="5">
    <source>
        <dbReference type="SAM" id="SignalP"/>
    </source>
</evidence>
<evidence type="ECO:0000256" key="1">
    <source>
        <dbReference type="ARBA" id="ARBA00010609"/>
    </source>
</evidence>
<keyword evidence="10" id="KW-1185">Reference proteome</keyword>
<dbReference type="Pfam" id="PF00394">
    <property type="entry name" value="Cu-oxidase"/>
    <property type="match status" value="1"/>
</dbReference>
<evidence type="ECO:0000259" key="7">
    <source>
        <dbReference type="Pfam" id="PF07731"/>
    </source>
</evidence>
<dbReference type="InterPro" id="IPR002355">
    <property type="entry name" value="Cu_oxidase_Cu_BS"/>
</dbReference>
<dbReference type="OrthoDB" id="9977568at2759"/>
<accession>A0A8J9Z9H2</accession>
<dbReference type="Gene3D" id="2.60.40.420">
    <property type="entry name" value="Cupredoxins - blue copper proteins"/>
    <property type="match status" value="3"/>
</dbReference>
<dbReference type="InterPro" id="IPR045087">
    <property type="entry name" value="Cu-oxidase_fam"/>
</dbReference>
<evidence type="ECO:0000259" key="6">
    <source>
        <dbReference type="Pfam" id="PF00394"/>
    </source>
</evidence>
<keyword evidence="4" id="KW-0560">Oxidoreductase</keyword>
<reference evidence="9" key="1">
    <citation type="submission" date="2022-01" db="EMBL/GenBank/DDBJ databases">
        <authorList>
            <person name="Braso-Vives M."/>
        </authorList>
    </citation>
    <scope>NUCLEOTIDE SEQUENCE</scope>
</reference>
<evidence type="ECO:0000256" key="3">
    <source>
        <dbReference type="ARBA" id="ARBA00022723"/>
    </source>
</evidence>
<feature type="domain" description="Plastocyanin-like" evidence="8">
    <location>
        <begin position="74"/>
        <end position="189"/>
    </location>
</feature>
<dbReference type="Pfam" id="PF07732">
    <property type="entry name" value="Cu-oxidase_3"/>
    <property type="match status" value="1"/>
</dbReference>
<dbReference type="InterPro" id="IPR011706">
    <property type="entry name" value="Cu-oxidase_C"/>
</dbReference>
<feature type="domain" description="Plastocyanin-like" evidence="6">
    <location>
        <begin position="264"/>
        <end position="354"/>
    </location>
</feature>
<dbReference type="SUPFAM" id="SSF49503">
    <property type="entry name" value="Cupredoxins"/>
    <property type="match status" value="3"/>
</dbReference>
<protein>
    <recommendedName>
        <fullName evidence="2">ferroxidase</fullName>
        <ecNumber evidence="2">1.16.3.1</ecNumber>
    </recommendedName>
</protein>
<sequence length="647" mass="72850">MAIRHITTLLLCVIWGLPEATPICDNSNPCPFTGGQELSVPTEYSSDGTGLLNVTLTVDLTPHTVDWLTIHRRTYNGEIPGPTLRVRPGDKLYIKLVNNMRSDNVVRAEGHGPVSPNITNLHLHGMHVSPKEPHDNVFIEIGPGNSYQYEFDIPEDHPAGTFYYHHHIHGNSHFCVGGGLVGFIIVEDDVSTMSSELSAISCPLNCHKEVQLAVGTNFRYTFLETDPILSYSNLQKDLGDPSRNLDPLSSGTDTMEDWLMDPANGVDYILTNGQLWPKVTLTVGEVKRFRIMNGATIEVLEITIKELGCEMMVLAWDGIYVDAPYRTRMVVLSGGARVDVAVRCWFSGDFTMTSIMAEENDPVLASEYWQMRFDQNLLTLHVEEKAAVFGLEYFPTSLPAHPGYYRDLRTIDDSEIDGRFVIEFGPEHEVNREHFKDAAHYRYKYKVGTIQEWYIINTEQLKPHPLHIHVNHFQVISYNEYTHPWGALHPVNKTKSAYYDLQGNLCDQQFLHFAHNLDWPTSNTPSFKYHGHHNRSRDSIPAYIPLGEWRDTINVPPLGSMTIRFVADRYTGTQMIHCHNLNHVDRGMGLVVEVVEEGESIHGAFTASGGAYPGTCRRTDPYPDVVTGATNFNGGGHDHGHDHMHGH</sequence>
<dbReference type="PROSITE" id="PS00080">
    <property type="entry name" value="MULTICOPPER_OXIDASE2"/>
    <property type="match status" value="1"/>
</dbReference>
<dbReference type="Pfam" id="PF07731">
    <property type="entry name" value="Cu-oxidase_2"/>
    <property type="match status" value="2"/>
</dbReference>
<dbReference type="PANTHER" id="PTHR11709:SF518">
    <property type="entry name" value="MULTICOPPER OXIDASE"/>
    <property type="match status" value="1"/>
</dbReference>
<feature type="signal peptide" evidence="5">
    <location>
        <begin position="1"/>
        <end position="20"/>
    </location>
</feature>
<evidence type="ECO:0000259" key="8">
    <source>
        <dbReference type="Pfam" id="PF07732"/>
    </source>
</evidence>
<dbReference type="GO" id="GO:0004322">
    <property type="term" value="F:ferroxidase activity"/>
    <property type="evidence" value="ECO:0007669"/>
    <property type="project" value="UniProtKB-EC"/>
</dbReference>
<feature type="domain" description="Plastocyanin-like" evidence="7">
    <location>
        <begin position="547"/>
        <end position="596"/>
    </location>
</feature>
<dbReference type="GO" id="GO:0005507">
    <property type="term" value="F:copper ion binding"/>
    <property type="evidence" value="ECO:0007669"/>
    <property type="project" value="InterPro"/>
</dbReference>
<evidence type="ECO:0000256" key="4">
    <source>
        <dbReference type="ARBA" id="ARBA00023002"/>
    </source>
</evidence>
<keyword evidence="3" id="KW-0479">Metal-binding</keyword>
<evidence type="ECO:0000256" key="2">
    <source>
        <dbReference type="ARBA" id="ARBA00013107"/>
    </source>
</evidence>
<evidence type="ECO:0000313" key="9">
    <source>
        <dbReference type="EMBL" id="CAH1249588.1"/>
    </source>
</evidence>
<dbReference type="EMBL" id="OV696702">
    <property type="protein sequence ID" value="CAH1249588.1"/>
    <property type="molecule type" value="Genomic_DNA"/>
</dbReference>
<feature type="chain" id="PRO_5035469645" description="ferroxidase" evidence="5">
    <location>
        <begin position="21"/>
        <end position="647"/>
    </location>
</feature>